<dbReference type="Proteomes" id="UP000318937">
    <property type="component" value="Unassembled WGS sequence"/>
</dbReference>
<evidence type="ECO:0000313" key="3">
    <source>
        <dbReference type="Proteomes" id="UP000318937"/>
    </source>
</evidence>
<feature type="domain" description="Glycosyltransferase 2-like" evidence="1">
    <location>
        <begin position="44"/>
        <end position="132"/>
    </location>
</feature>
<dbReference type="InterPro" id="IPR029044">
    <property type="entry name" value="Nucleotide-diphossugar_trans"/>
</dbReference>
<dbReference type="RefSeq" id="WP_142607879.1">
    <property type="nucleotide sequence ID" value="NZ_VDGG01000027.1"/>
</dbReference>
<dbReference type="GO" id="GO:0016740">
    <property type="term" value="F:transferase activity"/>
    <property type="evidence" value="ECO:0007669"/>
    <property type="project" value="UniProtKB-KW"/>
</dbReference>
<dbReference type="OrthoDB" id="9778406at2"/>
<name>A0A544T5M1_9BACI</name>
<reference evidence="2 3" key="1">
    <citation type="submission" date="2019-05" db="EMBL/GenBank/DDBJ databases">
        <title>Psychrobacillus vulpis sp. nov., a new species isolated from feces of a red fox that inhabits in The Tablas de Daimiel Natural Park, Albacete, Spain.</title>
        <authorList>
            <person name="Rodriguez M."/>
            <person name="Reina J.C."/>
            <person name="Bejar V."/>
            <person name="Llamas I."/>
        </authorList>
    </citation>
    <scope>NUCLEOTIDE SEQUENCE [LARGE SCALE GENOMIC DNA]</scope>
    <source>
        <strain evidence="2 3">NHI-2</strain>
    </source>
</reference>
<dbReference type="Pfam" id="PF00535">
    <property type="entry name" value="Glycos_transf_2"/>
    <property type="match status" value="1"/>
</dbReference>
<sequence length="258" mass="29989">MNLQVLVSTMYQDDHSLLEKMNIQSDAIFINQCNKNDFQNFVYKGNEIKFLSFAERGIGLSRNNALMRATADICLFADDDVTYVDNYKDIIINAFKSNPKANIIVFNVQSTNPEREEYIIHDEKRLRFYNCLRYGTFRVAIRTESLRKKNIYFSLLFGGGAKYGSGEDSILIMDSLKKGLKIYASPEKIGTVTHKESTWFNGYTDKFFIDKGALFYNISRRWASLLSLQFVIRKRSLFKDDKKILEAFKLLIKGIRNY</sequence>
<protein>
    <submittedName>
        <fullName evidence="2">Glycosyltransferase family 2 protein</fullName>
    </submittedName>
</protein>
<dbReference type="CDD" id="cd00761">
    <property type="entry name" value="Glyco_tranf_GTA_type"/>
    <property type="match status" value="1"/>
</dbReference>
<evidence type="ECO:0000313" key="2">
    <source>
        <dbReference type="EMBL" id="TQR12716.1"/>
    </source>
</evidence>
<keyword evidence="2" id="KW-0808">Transferase</keyword>
<comment type="caution">
    <text evidence="2">The sequence shown here is derived from an EMBL/GenBank/DDBJ whole genome shotgun (WGS) entry which is preliminary data.</text>
</comment>
<dbReference type="EMBL" id="VDGG01000027">
    <property type="protein sequence ID" value="TQR12716.1"/>
    <property type="molecule type" value="Genomic_DNA"/>
</dbReference>
<dbReference type="SUPFAM" id="SSF53448">
    <property type="entry name" value="Nucleotide-diphospho-sugar transferases"/>
    <property type="match status" value="1"/>
</dbReference>
<gene>
    <name evidence="2" type="ORF">FG383_13290</name>
</gene>
<keyword evidence="3" id="KW-1185">Reference proteome</keyword>
<organism evidence="2 3">
    <name type="scientific">Psychrobacillus soli</name>
    <dbReference type="NCBI Taxonomy" id="1543965"/>
    <lineage>
        <taxon>Bacteria</taxon>
        <taxon>Bacillati</taxon>
        <taxon>Bacillota</taxon>
        <taxon>Bacilli</taxon>
        <taxon>Bacillales</taxon>
        <taxon>Bacillaceae</taxon>
        <taxon>Psychrobacillus</taxon>
    </lineage>
</organism>
<dbReference type="InterPro" id="IPR001173">
    <property type="entry name" value="Glyco_trans_2-like"/>
</dbReference>
<proteinExistence type="predicted"/>
<evidence type="ECO:0000259" key="1">
    <source>
        <dbReference type="Pfam" id="PF00535"/>
    </source>
</evidence>
<accession>A0A544T5M1</accession>
<dbReference type="AlphaFoldDB" id="A0A544T5M1"/>
<dbReference type="Gene3D" id="3.90.550.10">
    <property type="entry name" value="Spore Coat Polysaccharide Biosynthesis Protein SpsA, Chain A"/>
    <property type="match status" value="1"/>
</dbReference>